<protein>
    <submittedName>
        <fullName evidence="2">Nucleolar protein NOP52 variant</fullName>
    </submittedName>
</protein>
<dbReference type="EMBL" id="NRSZ01001138">
    <property type="protein sequence ID" value="PNY23154.1"/>
    <property type="molecule type" value="Genomic_DNA"/>
</dbReference>
<evidence type="ECO:0000313" key="3">
    <source>
        <dbReference type="Proteomes" id="UP000236621"/>
    </source>
</evidence>
<evidence type="ECO:0000256" key="1">
    <source>
        <dbReference type="SAM" id="MobiDB-lite"/>
    </source>
</evidence>
<keyword evidence="3" id="KW-1185">Reference proteome</keyword>
<accession>A0A2K3Q6N4</accession>
<gene>
    <name evidence="2" type="ORF">TCAP_06909</name>
</gene>
<name>A0A2K3Q6N4_9HYPO</name>
<feature type="compositionally biased region" description="Acidic residues" evidence="1">
    <location>
        <begin position="104"/>
        <end position="124"/>
    </location>
</feature>
<dbReference type="AlphaFoldDB" id="A0A2K3Q6N4"/>
<dbReference type="GO" id="GO:0006364">
    <property type="term" value="P:rRNA processing"/>
    <property type="evidence" value="ECO:0007669"/>
    <property type="project" value="InterPro"/>
</dbReference>
<dbReference type="Proteomes" id="UP000236621">
    <property type="component" value="Unassembled WGS sequence"/>
</dbReference>
<sequence>AGDAVAAVLRVLRDACFAVADDRAVALGLRLHVLDLCVDELAREGLLAAAPDPGLDAARAAFVRAVGDMLDALRRSPVKSVRARAAEAYEDERLPWGTKPAADAADDDDDDDDGEDEGWGGIED</sequence>
<evidence type="ECO:0000313" key="2">
    <source>
        <dbReference type="EMBL" id="PNY23154.1"/>
    </source>
</evidence>
<feature type="region of interest" description="Disordered" evidence="1">
    <location>
        <begin position="86"/>
        <end position="124"/>
    </location>
</feature>
<comment type="caution">
    <text evidence="2">The sequence shown here is derived from an EMBL/GenBank/DDBJ whole genome shotgun (WGS) entry which is preliminary data.</text>
</comment>
<dbReference type="GO" id="GO:0005634">
    <property type="term" value="C:nucleus"/>
    <property type="evidence" value="ECO:0007669"/>
    <property type="project" value="UniProtKB-SubCell"/>
</dbReference>
<proteinExistence type="predicted"/>
<dbReference type="STRING" id="45235.A0A2K3Q6N4"/>
<organism evidence="2 3">
    <name type="scientific">Tolypocladium capitatum</name>
    <dbReference type="NCBI Taxonomy" id="45235"/>
    <lineage>
        <taxon>Eukaryota</taxon>
        <taxon>Fungi</taxon>
        <taxon>Dikarya</taxon>
        <taxon>Ascomycota</taxon>
        <taxon>Pezizomycotina</taxon>
        <taxon>Sordariomycetes</taxon>
        <taxon>Hypocreomycetidae</taxon>
        <taxon>Hypocreales</taxon>
        <taxon>Ophiocordycipitaceae</taxon>
        <taxon>Tolypocladium</taxon>
    </lineage>
</organism>
<reference evidence="2 3" key="1">
    <citation type="submission" date="2017-08" db="EMBL/GenBank/DDBJ databases">
        <title>Harnessing the power of phylogenomics to disentangle the directionality and signatures of interkingdom host jumping in the parasitic fungal genus Tolypocladium.</title>
        <authorList>
            <person name="Quandt C.A."/>
            <person name="Patterson W."/>
            <person name="Spatafora J.W."/>
        </authorList>
    </citation>
    <scope>NUCLEOTIDE SEQUENCE [LARGE SCALE GENOMIC DNA]</scope>
    <source>
        <strain evidence="2 3">CBS 113982</strain>
    </source>
</reference>
<feature type="non-terminal residue" evidence="2">
    <location>
        <position position="1"/>
    </location>
</feature>
<dbReference type="GO" id="GO:0030688">
    <property type="term" value="C:preribosome, small subunit precursor"/>
    <property type="evidence" value="ECO:0007669"/>
    <property type="project" value="InterPro"/>
</dbReference>